<protein>
    <recommendedName>
        <fullName evidence="3">EGF-like domain-containing protein</fullName>
    </recommendedName>
</protein>
<reference evidence="4 5" key="1">
    <citation type="submission" date="2024-09" db="EMBL/GenBank/DDBJ databases">
        <title>A chromosome-level genome assembly of Gray's grenadier anchovy, Coilia grayii.</title>
        <authorList>
            <person name="Fu Z."/>
        </authorList>
    </citation>
    <scope>NUCLEOTIDE SEQUENCE [LARGE SCALE GENOMIC DNA]</scope>
    <source>
        <strain evidence="4">G4</strain>
        <tissue evidence="4">Muscle</tissue>
    </source>
</reference>
<keyword evidence="5" id="KW-1185">Reference proteome</keyword>
<keyword evidence="1" id="KW-1015">Disulfide bond</keyword>
<comment type="caution">
    <text evidence="4">The sequence shown here is derived from an EMBL/GenBank/DDBJ whole genome shotgun (WGS) entry which is preliminary data.</text>
</comment>
<dbReference type="AlphaFoldDB" id="A0ABD1JI42"/>
<dbReference type="InterPro" id="IPR000742">
    <property type="entry name" value="EGF"/>
</dbReference>
<evidence type="ECO:0000256" key="2">
    <source>
        <dbReference type="SAM" id="SignalP"/>
    </source>
</evidence>
<feature type="domain" description="EGF-like" evidence="3">
    <location>
        <begin position="459"/>
        <end position="496"/>
    </location>
</feature>
<accession>A0ABD1JI42</accession>
<dbReference type="PANTHER" id="PTHR40472:SF7">
    <property type="entry name" value="PROTEIN RAPUNZEL"/>
    <property type="match status" value="1"/>
</dbReference>
<evidence type="ECO:0000259" key="3">
    <source>
        <dbReference type="PROSITE" id="PS50026"/>
    </source>
</evidence>
<gene>
    <name evidence="4" type="ORF">ACEWY4_017902</name>
</gene>
<evidence type="ECO:0000256" key="1">
    <source>
        <dbReference type="PROSITE-ProRule" id="PRU00076"/>
    </source>
</evidence>
<feature type="disulfide bond" evidence="1">
    <location>
        <begin position="486"/>
        <end position="495"/>
    </location>
</feature>
<dbReference type="Proteomes" id="UP001591681">
    <property type="component" value="Unassembled WGS sequence"/>
</dbReference>
<feature type="disulfide bond" evidence="1">
    <location>
        <begin position="467"/>
        <end position="484"/>
    </location>
</feature>
<dbReference type="CDD" id="cd00054">
    <property type="entry name" value="EGF_CA"/>
    <property type="match status" value="1"/>
</dbReference>
<organism evidence="4 5">
    <name type="scientific">Coilia grayii</name>
    <name type="common">Gray's grenadier anchovy</name>
    <dbReference type="NCBI Taxonomy" id="363190"/>
    <lineage>
        <taxon>Eukaryota</taxon>
        <taxon>Metazoa</taxon>
        <taxon>Chordata</taxon>
        <taxon>Craniata</taxon>
        <taxon>Vertebrata</taxon>
        <taxon>Euteleostomi</taxon>
        <taxon>Actinopterygii</taxon>
        <taxon>Neopterygii</taxon>
        <taxon>Teleostei</taxon>
        <taxon>Clupei</taxon>
        <taxon>Clupeiformes</taxon>
        <taxon>Clupeoidei</taxon>
        <taxon>Engraulidae</taxon>
        <taxon>Coilinae</taxon>
        <taxon>Coilia</taxon>
    </lineage>
</organism>
<name>A0ABD1JI42_9TELE</name>
<feature type="signal peptide" evidence="2">
    <location>
        <begin position="1"/>
        <end position="25"/>
    </location>
</feature>
<dbReference type="PANTHER" id="PTHR40472">
    <property type="entry name" value="RICIN B-TYPE LECTIN DOMAIN-CONTAINING PROTEIN"/>
    <property type="match status" value="1"/>
</dbReference>
<feature type="disulfide bond" evidence="1">
    <location>
        <begin position="463"/>
        <end position="473"/>
    </location>
</feature>
<dbReference type="EMBL" id="JBHFQA010000015">
    <property type="protein sequence ID" value="KAL2086843.1"/>
    <property type="molecule type" value="Genomic_DNA"/>
</dbReference>
<dbReference type="PROSITE" id="PS50026">
    <property type="entry name" value="EGF_3"/>
    <property type="match status" value="1"/>
</dbReference>
<keyword evidence="1" id="KW-0245">EGF-like domain</keyword>
<proteinExistence type="predicted"/>
<keyword evidence="2" id="KW-0732">Signal</keyword>
<feature type="chain" id="PRO_5044871755" description="EGF-like domain-containing protein" evidence="2">
    <location>
        <begin position="26"/>
        <end position="518"/>
    </location>
</feature>
<dbReference type="SUPFAM" id="SSF57196">
    <property type="entry name" value="EGF/Laminin"/>
    <property type="match status" value="1"/>
</dbReference>
<evidence type="ECO:0000313" key="5">
    <source>
        <dbReference type="Proteomes" id="UP001591681"/>
    </source>
</evidence>
<sequence>MGSLQWPALMLLASLILLSWTPSFAGLDPSGNYFPGAKELPFEIRGQTQQALDSVEKTVSAMKYVIDVTSKHKDTLSTLFKGLSKFAEAAPVIGAAFSIINTFLAFVPQHDPVMQELKNSFAVVNSKLDSISTQISDLATDVEWFNYASVYSQDEVRILNTWKKYVDFFEKAQSNDINYLAKAFVNYYEYTQVEASVDNLYHYLTVNQTYLTKNLNELLVTKLKCDVRKIIKYNWHLSSVLLKGTTLNTFYWGLIGFNTAEKEAEHNNMFKTVFEAQSKVINKCLKEHMYYVKKDVERTAKPISSDLQSIAQRVKEDLDNKYSWYKWVVIVYKRSKEEQKYVIPHDTMTKIPVSDDIIVAVTHTQHGKMGANTAHAVSTCHEGCLFCLTNNATIRYTDYDFSTFKLNLVDHVKVTHYVYDPNDKVDFAEAPPPDRALKCRVITKDVNSHYTIAVHASEMSHRCDLECGNNGICVQLLDSNQSLCKCKDNYFGERCENKTNIELKQRIILRLPTLNRCL</sequence>
<dbReference type="PROSITE" id="PS00022">
    <property type="entry name" value="EGF_1"/>
    <property type="match status" value="1"/>
</dbReference>
<dbReference type="Gene3D" id="2.10.25.10">
    <property type="entry name" value="Laminin"/>
    <property type="match status" value="1"/>
</dbReference>
<dbReference type="InterPro" id="IPR039051">
    <property type="entry name" value="SE-CTX-like"/>
</dbReference>
<evidence type="ECO:0000313" key="4">
    <source>
        <dbReference type="EMBL" id="KAL2086843.1"/>
    </source>
</evidence>